<proteinExistence type="predicted"/>
<dbReference type="EMBL" id="VBPA01000231">
    <property type="protein sequence ID" value="TMQ70144.1"/>
    <property type="molecule type" value="Genomic_DNA"/>
</dbReference>
<name>A0A538U2L9_UNCEI</name>
<accession>A0A538U2L9</accession>
<dbReference type="InterPro" id="IPR043504">
    <property type="entry name" value="Peptidase_S1_PA_chymotrypsin"/>
</dbReference>
<comment type="caution">
    <text evidence="1">The sequence shown here is derived from an EMBL/GenBank/DDBJ whole genome shotgun (WGS) entry which is preliminary data.</text>
</comment>
<organism evidence="1 2">
    <name type="scientific">Eiseniibacteriota bacterium</name>
    <dbReference type="NCBI Taxonomy" id="2212470"/>
    <lineage>
        <taxon>Bacteria</taxon>
        <taxon>Candidatus Eiseniibacteriota</taxon>
    </lineage>
</organism>
<dbReference type="Proteomes" id="UP000319836">
    <property type="component" value="Unassembled WGS sequence"/>
</dbReference>
<evidence type="ECO:0000313" key="1">
    <source>
        <dbReference type="EMBL" id="TMQ70144.1"/>
    </source>
</evidence>
<dbReference type="SUPFAM" id="SSF50494">
    <property type="entry name" value="Trypsin-like serine proteases"/>
    <property type="match status" value="1"/>
</dbReference>
<protein>
    <recommendedName>
        <fullName evidence="3">Trypsin-like peptidase domain-containing protein</fullName>
    </recommendedName>
</protein>
<dbReference type="PROSITE" id="PS51257">
    <property type="entry name" value="PROKAR_LIPOPROTEIN"/>
    <property type="match status" value="1"/>
</dbReference>
<evidence type="ECO:0008006" key="3">
    <source>
        <dbReference type="Google" id="ProtNLM"/>
    </source>
</evidence>
<reference evidence="1 2" key="1">
    <citation type="journal article" date="2019" name="Nat. Microbiol.">
        <title>Mediterranean grassland soil C-N compound turnover is dependent on rainfall and depth, and is mediated by genomically divergent microorganisms.</title>
        <authorList>
            <person name="Diamond S."/>
            <person name="Andeer P.F."/>
            <person name="Li Z."/>
            <person name="Crits-Christoph A."/>
            <person name="Burstein D."/>
            <person name="Anantharaman K."/>
            <person name="Lane K.R."/>
            <person name="Thomas B.C."/>
            <person name="Pan C."/>
            <person name="Northen T.R."/>
            <person name="Banfield J.F."/>
        </authorList>
    </citation>
    <scope>NUCLEOTIDE SEQUENCE [LARGE SCALE GENOMIC DNA]</scope>
    <source>
        <strain evidence="1">WS_10</strain>
    </source>
</reference>
<dbReference type="Gene3D" id="2.40.10.10">
    <property type="entry name" value="Trypsin-like serine proteases"/>
    <property type="match status" value="1"/>
</dbReference>
<dbReference type="AlphaFoldDB" id="A0A538U2L9"/>
<dbReference type="InterPro" id="IPR009003">
    <property type="entry name" value="Peptidase_S1_PA"/>
</dbReference>
<gene>
    <name evidence="1" type="ORF">E6K80_09500</name>
</gene>
<evidence type="ECO:0000313" key="2">
    <source>
        <dbReference type="Proteomes" id="UP000319836"/>
    </source>
</evidence>
<sequence length="344" mass="34973">MGLSRKVLVPFLVSLLLAAVAVVGCSKNDMAPTSPASTSVGAARVSVPSRALPESSPAIAAAIGAQNRATPSLLRTNGVVGTGTTADAAGNPMIVIYTERSDVAGLPREIDGYAVRVHVSGKVVPYAKPGGGGTVRMGTSTGNDLECSARTLGCVVSKGGSDYFLSNNHVFARENAAKTGERIDAPGRYDGKPICAQTPQCATLSDFQAISFTSNNTFDAAIAKPISGLTYSSVEAGGYDPTSTVATGTVGLAVKKTGRTSGLTHGQIQAVNVTIRVQYSSGSIATFVNQYQMAGSFIHSGDSGSLMVTETGNNPVGLCFAGGSGASFANPIGPVLQRFSATVK</sequence>